<reference evidence="1" key="1">
    <citation type="submission" date="2021-03" db="EMBL/GenBank/DDBJ databases">
        <authorList>
            <person name="Tagirdzhanova G."/>
        </authorList>
    </citation>
    <scope>NUCLEOTIDE SEQUENCE</scope>
</reference>
<proteinExistence type="predicted"/>
<name>A0A8H3FIA4_9LECA</name>
<dbReference type="AlphaFoldDB" id="A0A8H3FIA4"/>
<dbReference type="OrthoDB" id="10295684at2759"/>
<protein>
    <submittedName>
        <fullName evidence="1">Uncharacterized protein</fullName>
    </submittedName>
</protein>
<keyword evidence="2" id="KW-1185">Reference proteome</keyword>
<accession>A0A8H3FIA4</accession>
<evidence type="ECO:0000313" key="1">
    <source>
        <dbReference type="EMBL" id="CAF9925662.1"/>
    </source>
</evidence>
<evidence type="ECO:0000313" key="2">
    <source>
        <dbReference type="Proteomes" id="UP000664203"/>
    </source>
</evidence>
<organism evidence="1 2">
    <name type="scientific">Alectoria fallacina</name>
    <dbReference type="NCBI Taxonomy" id="1903189"/>
    <lineage>
        <taxon>Eukaryota</taxon>
        <taxon>Fungi</taxon>
        <taxon>Dikarya</taxon>
        <taxon>Ascomycota</taxon>
        <taxon>Pezizomycotina</taxon>
        <taxon>Lecanoromycetes</taxon>
        <taxon>OSLEUM clade</taxon>
        <taxon>Lecanoromycetidae</taxon>
        <taxon>Lecanorales</taxon>
        <taxon>Lecanorineae</taxon>
        <taxon>Parmeliaceae</taxon>
        <taxon>Alectoria</taxon>
    </lineage>
</organism>
<sequence length="187" mass="20497">MSPHRHRNDEVKEHLIWKFEVCNRLGAEEASVNDFREPLAFCDTMQNSHARFLNSMLPPATAYTSNVMDACGIESNDLCAALHAIADSSSRSVSRTAPAVFVQGTTELGSAVDASALMPHTEVREKQQMGQTTSGLEVGTVVSRLEGLDVHGNKYPAAQMMRGGGLSPRSMKMQAGKRSRFRPWGYI</sequence>
<dbReference type="EMBL" id="CAJPDR010000206">
    <property type="protein sequence ID" value="CAF9925662.1"/>
    <property type="molecule type" value="Genomic_DNA"/>
</dbReference>
<dbReference type="Proteomes" id="UP000664203">
    <property type="component" value="Unassembled WGS sequence"/>
</dbReference>
<gene>
    <name evidence="1" type="ORF">ALECFALPRED_003192</name>
</gene>
<comment type="caution">
    <text evidence="1">The sequence shown here is derived from an EMBL/GenBank/DDBJ whole genome shotgun (WGS) entry which is preliminary data.</text>
</comment>